<keyword evidence="5 6" id="KW-0472">Membrane</keyword>
<organism evidence="8 9">
    <name type="scientific">Saprolegnia parasitica (strain CBS 223.65)</name>
    <dbReference type="NCBI Taxonomy" id="695850"/>
    <lineage>
        <taxon>Eukaryota</taxon>
        <taxon>Sar</taxon>
        <taxon>Stramenopiles</taxon>
        <taxon>Oomycota</taxon>
        <taxon>Saprolegniomycetes</taxon>
        <taxon>Saprolegniales</taxon>
        <taxon>Saprolegniaceae</taxon>
        <taxon>Saprolegnia</taxon>
    </lineage>
</organism>
<keyword evidence="7" id="KW-0732">Signal</keyword>
<sequence>MSSGQASLAVGAIGLMLLAGSLAAPAMSLVPTAVVVPMGIVGVTTVGLIAYYLWIGYQEASAFATETSPLLGSRLTDATGRNVARRLRACLYVGRIFSAWGDRMWQFAIPLLFMEIYKDTLLPSALFSLVVYVVGLVALPRIGRWLDATNRLSVLARSIAIENTCVVFSTASLASLLLVSSPYVRTAEA</sequence>
<dbReference type="PANTHER" id="PTHR11660:SF57">
    <property type="entry name" value="SOLUTE CARRIER FAMILY 40 MEMBER"/>
    <property type="match status" value="1"/>
</dbReference>
<dbReference type="GO" id="GO:0005381">
    <property type="term" value="F:iron ion transmembrane transporter activity"/>
    <property type="evidence" value="ECO:0007669"/>
    <property type="project" value="UniProtKB-UniRule"/>
</dbReference>
<evidence type="ECO:0000256" key="7">
    <source>
        <dbReference type="SAM" id="SignalP"/>
    </source>
</evidence>
<evidence type="ECO:0000313" key="8">
    <source>
        <dbReference type="EMBL" id="KDO34428.1"/>
    </source>
</evidence>
<dbReference type="AlphaFoldDB" id="A0A067CV80"/>
<protein>
    <recommendedName>
        <fullName evidence="6">Solute carrier family 40 member</fullName>
    </recommendedName>
</protein>
<feature type="transmembrane region" description="Helical" evidence="6">
    <location>
        <begin position="33"/>
        <end position="54"/>
    </location>
</feature>
<feature type="chain" id="PRO_5001638922" description="Solute carrier family 40 member" evidence="7">
    <location>
        <begin position="24"/>
        <end position="189"/>
    </location>
</feature>
<dbReference type="GeneID" id="24124145"/>
<evidence type="ECO:0000256" key="4">
    <source>
        <dbReference type="ARBA" id="ARBA00022989"/>
    </source>
</evidence>
<keyword evidence="3 6" id="KW-0812">Transmembrane</keyword>
<comment type="caution">
    <text evidence="6">Lacks conserved residue(s) required for the propagation of feature annotation.</text>
</comment>
<evidence type="ECO:0000256" key="6">
    <source>
        <dbReference type="RuleBase" id="RU365065"/>
    </source>
</evidence>
<dbReference type="GO" id="GO:0016020">
    <property type="term" value="C:membrane"/>
    <property type="evidence" value="ECO:0007669"/>
    <property type="project" value="UniProtKB-SubCell"/>
</dbReference>
<keyword evidence="4 6" id="KW-1133">Transmembrane helix</keyword>
<keyword evidence="2 6" id="KW-0813">Transport</keyword>
<evidence type="ECO:0000256" key="1">
    <source>
        <dbReference type="ARBA" id="ARBA00004141"/>
    </source>
</evidence>
<gene>
    <name evidence="8" type="ORF">SPRG_01563</name>
</gene>
<dbReference type="KEGG" id="spar:SPRG_01563"/>
<evidence type="ECO:0000256" key="5">
    <source>
        <dbReference type="ARBA" id="ARBA00023136"/>
    </source>
</evidence>
<dbReference type="InterPro" id="IPR009716">
    <property type="entry name" value="Ferroportin-1"/>
</dbReference>
<evidence type="ECO:0000256" key="3">
    <source>
        <dbReference type="ARBA" id="ARBA00022692"/>
    </source>
</evidence>
<reference evidence="8 9" key="1">
    <citation type="journal article" date="2013" name="PLoS Genet.">
        <title>Distinctive expansion of potential virulence genes in the genome of the oomycete fish pathogen Saprolegnia parasitica.</title>
        <authorList>
            <person name="Jiang R.H."/>
            <person name="de Bruijn I."/>
            <person name="Haas B.J."/>
            <person name="Belmonte R."/>
            <person name="Lobach L."/>
            <person name="Christie J."/>
            <person name="van den Ackerveken G."/>
            <person name="Bottin A."/>
            <person name="Bulone V."/>
            <person name="Diaz-Moreno S.M."/>
            <person name="Dumas B."/>
            <person name="Fan L."/>
            <person name="Gaulin E."/>
            <person name="Govers F."/>
            <person name="Grenville-Briggs L.J."/>
            <person name="Horner N.R."/>
            <person name="Levin J.Z."/>
            <person name="Mammella M."/>
            <person name="Meijer H.J."/>
            <person name="Morris P."/>
            <person name="Nusbaum C."/>
            <person name="Oome S."/>
            <person name="Phillips A.J."/>
            <person name="van Rooyen D."/>
            <person name="Rzeszutek E."/>
            <person name="Saraiva M."/>
            <person name="Secombes C.J."/>
            <person name="Seidl M.F."/>
            <person name="Snel B."/>
            <person name="Stassen J.H."/>
            <person name="Sykes S."/>
            <person name="Tripathy S."/>
            <person name="van den Berg H."/>
            <person name="Vega-Arreguin J.C."/>
            <person name="Wawra S."/>
            <person name="Young S.K."/>
            <person name="Zeng Q."/>
            <person name="Dieguez-Uribeondo J."/>
            <person name="Russ C."/>
            <person name="Tyler B.M."/>
            <person name="van West P."/>
        </authorList>
    </citation>
    <scope>NUCLEOTIDE SEQUENCE [LARGE SCALE GENOMIC DNA]</scope>
    <source>
        <strain evidence="8 9">CBS 223.65</strain>
    </source>
</reference>
<name>A0A067CV80_SAPPC</name>
<dbReference type="Proteomes" id="UP000030745">
    <property type="component" value="Unassembled WGS sequence"/>
</dbReference>
<dbReference type="RefSeq" id="XP_012195159.1">
    <property type="nucleotide sequence ID" value="XM_012339769.1"/>
</dbReference>
<evidence type="ECO:0000313" key="9">
    <source>
        <dbReference type="Proteomes" id="UP000030745"/>
    </source>
</evidence>
<evidence type="ECO:0000256" key="2">
    <source>
        <dbReference type="ARBA" id="ARBA00022448"/>
    </source>
</evidence>
<dbReference type="Pfam" id="PF06963">
    <property type="entry name" value="FPN1"/>
    <property type="match status" value="1"/>
</dbReference>
<proteinExistence type="inferred from homology"/>
<comment type="function">
    <text evidence="6">May be involved in iron transport and iron homeostasis.</text>
</comment>
<feature type="signal peptide" evidence="7">
    <location>
        <begin position="1"/>
        <end position="23"/>
    </location>
</feature>
<comment type="similarity">
    <text evidence="6">Belongs to the ferroportin (FP) (TC 2.A.100) family. SLC40A subfamily.</text>
</comment>
<dbReference type="OrthoDB" id="648861at2759"/>
<dbReference type="EMBL" id="KK583191">
    <property type="protein sequence ID" value="KDO34428.1"/>
    <property type="molecule type" value="Genomic_DNA"/>
</dbReference>
<keyword evidence="6" id="KW-0406">Ion transport</keyword>
<feature type="transmembrane region" description="Helical" evidence="6">
    <location>
        <begin position="159"/>
        <end position="179"/>
    </location>
</feature>
<comment type="subcellular location">
    <subcellularLocation>
        <location evidence="1 6">Membrane</location>
        <topology evidence="1 6">Multi-pass membrane protein</topology>
    </subcellularLocation>
</comment>
<dbReference type="VEuPathDB" id="FungiDB:SPRG_01563"/>
<accession>A0A067CV80</accession>
<feature type="transmembrane region" description="Helical" evidence="6">
    <location>
        <begin position="121"/>
        <end position="139"/>
    </location>
</feature>
<keyword evidence="9" id="KW-1185">Reference proteome</keyword>
<dbReference type="PANTHER" id="PTHR11660">
    <property type="entry name" value="SOLUTE CARRIER FAMILY 40 MEMBER"/>
    <property type="match status" value="1"/>
</dbReference>
<dbReference type="STRING" id="695850.A0A067CV80"/>